<dbReference type="InterPro" id="IPR026341">
    <property type="entry name" value="T9SS_type_B"/>
</dbReference>
<dbReference type="RefSeq" id="WP_093199998.1">
    <property type="nucleotide sequence ID" value="NZ_FNGS01000003.1"/>
</dbReference>
<dbReference type="STRING" id="563176.SAMN04488090_1547"/>
<dbReference type="CDD" id="cd00146">
    <property type="entry name" value="PKD"/>
    <property type="match status" value="2"/>
</dbReference>
<dbReference type="Pfam" id="PF13585">
    <property type="entry name" value="CHU_C"/>
    <property type="match status" value="1"/>
</dbReference>
<dbReference type="InterPro" id="IPR013783">
    <property type="entry name" value="Ig-like_fold"/>
</dbReference>
<dbReference type="Pfam" id="PF18911">
    <property type="entry name" value="PKD_4"/>
    <property type="match status" value="2"/>
</dbReference>
<evidence type="ECO:0000259" key="2">
    <source>
        <dbReference type="PROSITE" id="PS50093"/>
    </source>
</evidence>
<gene>
    <name evidence="3" type="ORF">SAMN04488090_1547</name>
</gene>
<dbReference type="SMART" id="SM00089">
    <property type="entry name" value="PKD"/>
    <property type="match status" value="3"/>
</dbReference>
<reference evidence="3 4" key="1">
    <citation type="submission" date="2016-10" db="EMBL/GenBank/DDBJ databases">
        <authorList>
            <person name="de Groot N.N."/>
        </authorList>
    </citation>
    <scope>NUCLEOTIDE SEQUENCE [LARGE SCALE GENOMIC DNA]</scope>
    <source>
        <strain evidence="3 4">DSM 21668</strain>
    </source>
</reference>
<dbReference type="Proteomes" id="UP000198901">
    <property type="component" value="Unassembled WGS sequence"/>
</dbReference>
<feature type="domain" description="PKD" evidence="2">
    <location>
        <begin position="584"/>
        <end position="636"/>
    </location>
</feature>
<evidence type="ECO:0000313" key="3">
    <source>
        <dbReference type="EMBL" id="SDL71994.1"/>
    </source>
</evidence>
<dbReference type="SUPFAM" id="SSF63829">
    <property type="entry name" value="Calcium-dependent phosphotriesterase"/>
    <property type="match status" value="1"/>
</dbReference>
<dbReference type="EMBL" id="FNGS01000003">
    <property type="protein sequence ID" value="SDL71994.1"/>
    <property type="molecule type" value="Genomic_DNA"/>
</dbReference>
<keyword evidence="1" id="KW-0732">Signal</keyword>
<protein>
    <submittedName>
        <fullName evidence="3">Gliding motility-associated C-terminal domain-containing protein</fullName>
    </submittedName>
</protein>
<dbReference type="SUPFAM" id="SSF49299">
    <property type="entry name" value="PKD domain"/>
    <property type="match status" value="2"/>
</dbReference>
<dbReference type="AlphaFoldDB" id="A0A1G9MCY8"/>
<organism evidence="3 4">
    <name type="scientific">Siphonobacter aquaeclarae</name>
    <dbReference type="NCBI Taxonomy" id="563176"/>
    <lineage>
        <taxon>Bacteria</taxon>
        <taxon>Pseudomonadati</taxon>
        <taxon>Bacteroidota</taxon>
        <taxon>Cytophagia</taxon>
        <taxon>Cytophagales</taxon>
        <taxon>Cytophagaceae</taxon>
        <taxon>Siphonobacter</taxon>
    </lineage>
</organism>
<dbReference type="InterPro" id="IPR015943">
    <property type="entry name" value="WD40/YVTN_repeat-like_dom_sf"/>
</dbReference>
<dbReference type="Gene3D" id="2.130.10.10">
    <property type="entry name" value="YVTN repeat-like/Quinoprotein amine dehydrogenase"/>
    <property type="match status" value="1"/>
</dbReference>
<dbReference type="InterPro" id="IPR035986">
    <property type="entry name" value="PKD_dom_sf"/>
</dbReference>
<dbReference type="OrthoDB" id="9765926at2"/>
<dbReference type="PROSITE" id="PS50093">
    <property type="entry name" value="PKD"/>
    <property type="match status" value="2"/>
</dbReference>
<feature type="domain" description="PKD" evidence="2">
    <location>
        <begin position="25"/>
        <end position="105"/>
    </location>
</feature>
<feature type="signal peptide" evidence="1">
    <location>
        <begin position="1"/>
        <end position="19"/>
    </location>
</feature>
<accession>A0A1G9MCY8</accession>
<dbReference type="InterPro" id="IPR022409">
    <property type="entry name" value="PKD/Chitinase_dom"/>
</dbReference>
<sequence length="1104" mass="119648">MIRKIFFLTLVLITCFLTARSQSIKVSGRLCVPEQGCGGDSTRFEVTGAANIATYNWTFGDTQANTSNRALARHLYLQPGQYNIRVSLTFTGGAAPVSKDTTITIGDLPPAFEFFGGKEDTTICPGTKLLLDPYDSRFFKGTVPTDVTYLWYPSGDTTRTIEVDSMGCYSVEVKNKNGCTVTDRINVKICGESEQQASKWYFGSNAGISFEGGQPTAITDGKINTPEGTSSISDRKGNLLFYTDGRTIYDRDGNVMKSRDPAQDTVKLGGSPGSTQAALIVPQPSCRGCETIYYVFTTKDVNDSLKCLEYTTVDMRGNKGKGIVLEKNVLLQCGVTERLTSIQNPIDSSYWVLTHAYGTNQFILKRLTKNGLEDANSPSIGLPHDTKYRGEGQIKFATSGGKMGVVVPGPDRNYVEVYDFNDTTGTITNKITIDLGPAPPSAYGVEFSPDGTKMYVTLKGTKDSSSVLLQYDLTSKDSATVAASKLEVARSEQIFGALQYAPDGKIYMAIEGSGSLGVISQPDGTTLKDIDFQENGFDLGGKTSQLGLPNFVQSIIQPPTGPGISVADTCFGVPTQFQSGPICDPLKDKYEWDFGDGATSKDQSPTHLYAAPGLYTVKLRQYNQCKDTTMTYQLTIKPQPVADLGPDINACANSVELDSKSQYPNSQYIWLRNGRILNVPTTASKIRVDSTGLYIVVVAIGECYDMDTIQVILERPPLYKLKQDSTFCAGNSLRLDAGPGGSAYLWSTGATTQQITVNQTGNYVVTVTLPRTNNISCQVSDTVKVNVLPLPQISLTPPRNICANAQPVRLPASPTNGKWSGPGVDSTGLFTPKLQLIGAQTLSYAVKGANGCSNSASTVITVDSYPNFTLGPDMAYCADSLRILSGPAIPGATYFWSTGERTQSIQPKSSGTYRLIVGAGNCNNADTVAIKVLPMPNLTLPTKATVCVADNRTVALDAGGNPTFQYRWNPGGETTRIINVGKVGVYTVEVTNADGCAEDHSIEVVDMCEPQIYVPDAFSPNGDGTNDRLKVTTAHVADRDYEFRIYDRWGELIFRTNDKNEEWDGTYKGRSFPPSTYAWVVVYRSLYYPERGISTQRGAVLIAK</sequence>
<feature type="chain" id="PRO_5011730287" evidence="1">
    <location>
        <begin position="20"/>
        <end position="1104"/>
    </location>
</feature>
<dbReference type="Gene3D" id="2.60.40.10">
    <property type="entry name" value="Immunoglobulins"/>
    <property type="match status" value="2"/>
</dbReference>
<name>A0A1G9MCY8_9BACT</name>
<evidence type="ECO:0000256" key="1">
    <source>
        <dbReference type="SAM" id="SignalP"/>
    </source>
</evidence>
<dbReference type="InterPro" id="IPR000601">
    <property type="entry name" value="PKD_dom"/>
</dbReference>
<keyword evidence="4" id="KW-1185">Reference proteome</keyword>
<evidence type="ECO:0000313" key="4">
    <source>
        <dbReference type="Proteomes" id="UP000198901"/>
    </source>
</evidence>
<proteinExistence type="predicted"/>
<dbReference type="NCBIfam" id="TIGR04131">
    <property type="entry name" value="Bac_Flav_CTERM"/>
    <property type="match status" value="1"/>
</dbReference>